<dbReference type="Proteomes" id="UP000299102">
    <property type="component" value="Unassembled WGS sequence"/>
</dbReference>
<evidence type="ECO:0000313" key="3">
    <source>
        <dbReference type="Proteomes" id="UP000299102"/>
    </source>
</evidence>
<feature type="region of interest" description="Disordered" evidence="1">
    <location>
        <begin position="1"/>
        <end position="21"/>
    </location>
</feature>
<accession>A0A4C1YYT5</accession>
<feature type="compositionally biased region" description="Basic and acidic residues" evidence="1">
    <location>
        <begin position="9"/>
        <end position="18"/>
    </location>
</feature>
<gene>
    <name evidence="2" type="ORF">EVAR_52025_1</name>
</gene>
<reference evidence="2 3" key="1">
    <citation type="journal article" date="2019" name="Commun. Biol.">
        <title>The bagworm genome reveals a unique fibroin gene that provides high tensile strength.</title>
        <authorList>
            <person name="Kono N."/>
            <person name="Nakamura H."/>
            <person name="Ohtoshi R."/>
            <person name="Tomita M."/>
            <person name="Numata K."/>
            <person name="Arakawa K."/>
        </authorList>
    </citation>
    <scope>NUCLEOTIDE SEQUENCE [LARGE SCALE GENOMIC DNA]</scope>
</reference>
<name>A0A4C1YYT5_EUMVA</name>
<sequence>MVRVRRRPAAADKPEHARAGGKACGRLQEALCSVQKMSYDFSNCLYKRNRQDGVPCCARGRPIIVEWERRKAFGGPLSFGDSSLRYRALHFSK</sequence>
<keyword evidence="3" id="KW-1185">Reference proteome</keyword>
<comment type="caution">
    <text evidence="2">The sequence shown here is derived from an EMBL/GenBank/DDBJ whole genome shotgun (WGS) entry which is preliminary data.</text>
</comment>
<dbReference type="EMBL" id="BGZK01001419">
    <property type="protein sequence ID" value="GBP79567.1"/>
    <property type="molecule type" value="Genomic_DNA"/>
</dbReference>
<dbReference type="AlphaFoldDB" id="A0A4C1YYT5"/>
<proteinExistence type="predicted"/>
<evidence type="ECO:0000256" key="1">
    <source>
        <dbReference type="SAM" id="MobiDB-lite"/>
    </source>
</evidence>
<evidence type="ECO:0000313" key="2">
    <source>
        <dbReference type="EMBL" id="GBP79567.1"/>
    </source>
</evidence>
<protein>
    <submittedName>
        <fullName evidence="2">Uncharacterized protein</fullName>
    </submittedName>
</protein>
<organism evidence="2 3">
    <name type="scientific">Eumeta variegata</name>
    <name type="common">Bagworm moth</name>
    <name type="synonym">Eumeta japonica</name>
    <dbReference type="NCBI Taxonomy" id="151549"/>
    <lineage>
        <taxon>Eukaryota</taxon>
        <taxon>Metazoa</taxon>
        <taxon>Ecdysozoa</taxon>
        <taxon>Arthropoda</taxon>
        <taxon>Hexapoda</taxon>
        <taxon>Insecta</taxon>
        <taxon>Pterygota</taxon>
        <taxon>Neoptera</taxon>
        <taxon>Endopterygota</taxon>
        <taxon>Lepidoptera</taxon>
        <taxon>Glossata</taxon>
        <taxon>Ditrysia</taxon>
        <taxon>Tineoidea</taxon>
        <taxon>Psychidae</taxon>
        <taxon>Oiketicinae</taxon>
        <taxon>Eumeta</taxon>
    </lineage>
</organism>